<evidence type="ECO:0000256" key="2">
    <source>
        <dbReference type="SAM" id="MobiDB-lite"/>
    </source>
</evidence>
<organism evidence="4 5">
    <name type="scientific">Phyllosticta citribraziliensis</name>
    <dbReference type="NCBI Taxonomy" id="989973"/>
    <lineage>
        <taxon>Eukaryota</taxon>
        <taxon>Fungi</taxon>
        <taxon>Dikarya</taxon>
        <taxon>Ascomycota</taxon>
        <taxon>Pezizomycotina</taxon>
        <taxon>Dothideomycetes</taxon>
        <taxon>Dothideomycetes incertae sedis</taxon>
        <taxon>Botryosphaeriales</taxon>
        <taxon>Phyllostictaceae</taxon>
        <taxon>Phyllosticta</taxon>
    </lineage>
</organism>
<dbReference type="RefSeq" id="XP_066660279.1">
    <property type="nucleotide sequence ID" value="XM_066796776.1"/>
</dbReference>
<protein>
    <submittedName>
        <fullName evidence="4">Alpha/beta hydrolase fold-domain-containing protein</fullName>
    </submittedName>
</protein>
<evidence type="ECO:0000259" key="3">
    <source>
        <dbReference type="Pfam" id="PF07859"/>
    </source>
</evidence>
<name>A0ABR1MCM3_9PEZI</name>
<proteinExistence type="predicted"/>
<feature type="compositionally biased region" description="Basic and acidic residues" evidence="2">
    <location>
        <begin position="1"/>
        <end position="11"/>
    </location>
</feature>
<dbReference type="SUPFAM" id="SSF53474">
    <property type="entry name" value="alpha/beta-Hydrolases"/>
    <property type="match status" value="1"/>
</dbReference>
<keyword evidence="1 4" id="KW-0378">Hydrolase</keyword>
<feature type="region of interest" description="Disordered" evidence="2">
    <location>
        <begin position="1"/>
        <end position="26"/>
    </location>
</feature>
<accession>A0ABR1MCM3</accession>
<gene>
    <name evidence="4" type="ORF">J3D65DRAFT_545607</name>
</gene>
<keyword evidence="5" id="KW-1185">Reference proteome</keyword>
<dbReference type="PANTHER" id="PTHR48081:SF8">
    <property type="entry name" value="ALPHA_BETA HYDROLASE FOLD-3 DOMAIN-CONTAINING PROTEIN-RELATED"/>
    <property type="match status" value="1"/>
</dbReference>
<dbReference type="PANTHER" id="PTHR48081">
    <property type="entry name" value="AB HYDROLASE SUPERFAMILY PROTEIN C4A8.06C"/>
    <property type="match status" value="1"/>
</dbReference>
<evidence type="ECO:0000313" key="4">
    <source>
        <dbReference type="EMBL" id="KAK7545044.1"/>
    </source>
</evidence>
<dbReference type="InterPro" id="IPR029058">
    <property type="entry name" value="AB_hydrolase_fold"/>
</dbReference>
<evidence type="ECO:0000256" key="1">
    <source>
        <dbReference type="ARBA" id="ARBA00022801"/>
    </source>
</evidence>
<dbReference type="InterPro" id="IPR013094">
    <property type="entry name" value="AB_hydrolase_3"/>
</dbReference>
<feature type="compositionally biased region" description="Low complexity" evidence="2">
    <location>
        <begin position="12"/>
        <end position="22"/>
    </location>
</feature>
<sequence length="366" mass="40497">MSEHQAEDRKQTSAGSASSTSSITLTRRHNRSTRTFIIHTLVRPFRYFILKPGKPWPADSPQLTPHKSCSKTCSVNERLVASIYIYDIEPRKSKTTTSKRSTNAAAAHTSSGIKRRIYYIAGGSWKKPPSIEHWQLAAKMASAVPHTAVSVISVPLAPRETAPTAFPKLLAMYEQVMIESKERGEYVIWAGDSSGANIVLGLIGEALRVGRPGPNGTGPRPLLAPSALFLICPSVDANRDNPDIAKLERLDPVLKADDSKKFAVAWSGDWSVNDERISPALEGRPGDHVVQLLHERGVKVHGVTAGYDILSPDGIKLRDRLEKEGVQGKWLHWDKQMHCFPLAWIYGLPESKKGLFWILDVLSEEE</sequence>
<dbReference type="Proteomes" id="UP001360953">
    <property type="component" value="Unassembled WGS sequence"/>
</dbReference>
<reference evidence="4 5" key="1">
    <citation type="submission" date="2024-04" db="EMBL/GenBank/DDBJ databases">
        <title>Phyllosticta paracitricarpa is synonymous to the EU quarantine fungus P. citricarpa based on phylogenomic analyses.</title>
        <authorList>
            <consortium name="Lawrence Berkeley National Laboratory"/>
            <person name="Van ingen-buijs V.A."/>
            <person name="Van westerhoven A.C."/>
            <person name="Haridas S."/>
            <person name="Skiadas P."/>
            <person name="Martin F."/>
            <person name="Groenewald J.Z."/>
            <person name="Crous P.W."/>
            <person name="Seidl M.F."/>
        </authorList>
    </citation>
    <scope>NUCLEOTIDE SEQUENCE [LARGE SCALE GENOMIC DNA]</scope>
    <source>
        <strain evidence="4 5">CPC 17464</strain>
    </source>
</reference>
<dbReference type="EMBL" id="JBBPEH010000001">
    <property type="protein sequence ID" value="KAK7545044.1"/>
    <property type="molecule type" value="Genomic_DNA"/>
</dbReference>
<dbReference type="InterPro" id="IPR050300">
    <property type="entry name" value="GDXG_lipolytic_enzyme"/>
</dbReference>
<dbReference type="GO" id="GO:0016787">
    <property type="term" value="F:hydrolase activity"/>
    <property type="evidence" value="ECO:0007669"/>
    <property type="project" value="UniProtKB-KW"/>
</dbReference>
<dbReference type="Gene3D" id="3.40.50.1820">
    <property type="entry name" value="alpha/beta hydrolase"/>
    <property type="match status" value="1"/>
</dbReference>
<dbReference type="Pfam" id="PF07859">
    <property type="entry name" value="Abhydrolase_3"/>
    <property type="match status" value="1"/>
</dbReference>
<dbReference type="GeneID" id="92029682"/>
<evidence type="ECO:0000313" key="5">
    <source>
        <dbReference type="Proteomes" id="UP001360953"/>
    </source>
</evidence>
<feature type="domain" description="Alpha/beta hydrolase fold-3" evidence="3">
    <location>
        <begin position="118"/>
        <end position="341"/>
    </location>
</feature>
<comment type="caution">
    <text evidence="4">The sequence shown here is derived from an EMBL/GenBank/DDBJ whole genome shotgun (WGS) entry which is preliminary data.</text>
</comment>